<dbReference type="SMART" id="SM00357">
    <property type="entry name" value="CSP"/>
    <property type="match status" value="2"/>
</dbReference>
<proteinExistence type="inferred from homology"/>
<evidence type="ECO:0000256" key="4">
    <source>
        <dbReference type="ARBA" id="ARBA00022722"/>
    </source>
</evidence>
<accession>A0A174J830</accession>
<keyword evidence="6 8" id="KW-0269">Exonuclease</keyword>
<dbReference type="InterPro" id="IPR004476">
    <property type="entry name" value="RNase_II/RNase_R"/>
</dbReference>
<comment type="catalytic activity">
    <reaction evidence="1 8">
        <text>Exonucleolytic cleavage in the 3'- to 5'-direction to yield nucleoside 5'-phosphates.</text>
        <dbReference type="EC" id="3.1.13.1"/>
    </reaction>
</comment>
<dbReference type="Gene3D" id="2.40.50.140">
    <property type="entry name" value="Nucleic acid-binding proteins"/>
    <property type="match status" value="3"/>
</dbReference>
<dbReference type="Pfam" id="PF08206">
    <property type="entry name" value="OB_RNB"/>
    <property type="match status" value="1"/>
</dbReference>
<dbReference type="EMBL" id="CZAW01000001">
    <property type="protein sequence ID" value="CUO94801.1"/>
    <property type="molecule type" value="Genomic_DNA"/>
</dbReference>
<dbReference type="InterPro" id="IPR003029">
    <property type="entry name" value="S1_domain"/>
</dbReference>
<feature type="region of interest" description="Disordered" evidence="10">
    <location>
        <begin position="92"/>
        <end position="115"/>
    </location>
</feature>
<dbReference type="GO" id="GO:0005829">
    <property type="term" value="C:cytosol"/>
    <property type="evidence" value="ECO:0007669"/>
    <property type="project" value="TreeGrafter"/>
</dbReference>
<evidence type="ECO:0000313" key="13">
    <source>
        <dbReference type="Proteomes" id="UP000095712"/>
    </source>
</evidence>
<evidence type="ECO:0000256" key="10">
    <source>
        <dbReference type="SAM" id="MobiDB-lite"/>
    </source>
</evidence>
<comment type="subcellular location">
    <subcellularLocation>
        <location evidence="2 8">Cytoplasm</location>
    </subcellularLocation>
</comment>
<dbReference type="Pfam" id="PF00773">
    <property type="entry name" value="RNB"/>
    <property type="match status" value="1"/>
</dbReference>
<evidence type="ECO:0000256" key="5">
    <source>
        <dbReference type="ARBA" id="ARBA00022801"/>
    </source>
</evidence>
<dbReference type="InterPro" id="IPR013223">
    <property type="entry name" value="RNase_B_OB_dom"/>
</dbReference>
<dbReference type="Pfam" id="PF00575">
    <property type="entry name" value="S1"/>
    <property type="match status" value="1"/>
</dbReference>
<dbReference type="SUPFAM" id="SSF50249">
    <property type="entry name" value="Nucleic acid-binding proteins"/>
    <property type="match status" value="4"/>
</dbReference>
<evidence type="ECO:0000256" key="8">
    <source>
        <dbReference type="HAMAP-Rule" id="MF_01895"/>
    </source>
</evidence>
<evidence type="ECO:0000256" key="1">
    <source>
        <dbReference type="ARBA" id="ARBA00001849"/>
    </source>
</evidence>
<dbReference type="NCBIfam" id="TIGR02063">
    <property type="entry name" value="RNase_R"/>
    <property type="match status" value="1"/>
</dbReference>
<evidence type="ECO:0000256" key="6">
    <source>
        <dbReference type="ARBA" id="ARBA00022839"/>
    </source>
</evidence>
<dbReference type="GO" id="GO:0003723">
    <property type="term" value="F:RNA binding"/>
    <property type="evidence" value="ECO:0007669"/>
    <property type="project" value="UniProtKB-UniRule"/>
</dbReference>
<dbReference type="GO" id="GO:0006402">
    <property type="term" value="P:mRNA catabolic process"/>
    <property type="evidence" value="ECO:0007669"/>
    <property type="project" value="TreeGrafter"/>
</dbReference>
<dbReference type="InterPro" id="IPR011129">
    <property type="entry name" value="CSD"/>
</dbReference>
<feature type="coiled-coil region" evidence="9">
    <location>
        <begin position="635"/>
        <end position="662"/>
    </location>
</feature>
<evidence type="ECO:0000256" key="9">
    <source>
        <dbReference type="SAM" id="Coils"/>
    </source>
</evidence>
<dbReference type="CDD" id="cd04471">
    <property type="entry name" value="S1_RNase_R"/>
    <property type="match status" value="1"/>
</dbReference>
<dbReference type="InterPro" id="IPR011805">
    <property type="entry name" value="RNase_R"/>
</dbReference>
<sequence length="760" mass="87313">MSKKDMDRRKKFILELMGDPIYQPMRLREISSLLRLSKEEKRELYDVLDELCEEGKVSVDRKGRYEKVKGKWKKKKDDRYYDDRREEYGSEYGRKKKDKNKKDKNKKEQPEGIQAEGTFIGHPKGFGFVEIEGQDEDIFIPESDTGTAMHQDKVRIIIRDDKKEGKRQEGVVVKVLERGMPEIVGTYQLNRDFGFVISDNPKFSKDIFIPRKEAAGIKNGDKVIVVITDYGSGNKNPEGKIKENLGNIRTPGTDILAIVKSFGIPSEFPEKVMKQAQRVPDHVLDADRDGRLDLRHLQTVTIDGEDAKDLDDAISLTKEGDIYHLGVHIADVSNYVQYNSALDREALKRGTSVYLADRVVPMLPERLSNGICSLNQGEDRLALSCLMDINEKGKVVSHQIAETVINVNERMCYTDVKNILEDTDEEAKKRYEALIPMFFMMKELSGILRNSRHHRGSIDFDFPESKIILNAAGKAIDVKPYEANVATKIIEDFMLMANETVAQEYCTEEIPFVYRTHDNPDPEKVESLLTLLHNQGVKIQKAKEEITPKEIQQIIESIEGLPNEAMISRLVLRSMKQAKYTTECSGHFGLAAKYYCHFTSPIRRYPDLQIHRIIKDNLRGRLMREGRTEHYAEILDEVARQSSVCERRADEAERESDKLKKAEYMSYHLGEEFEGIISGVTGWGLYVELPNTVEGLVHVNTLRDDYYIFDQETYELRGEMTKKVYKLGDKVCVRVADADKMLKTVDFELVADIWNDEEEN</sequence>
<evidence type="ECO:0000256" key="2">
    <source>
        <dbReference type="ARBA" id="ARBA00004496"/>
    </source>
</evidence>
<dbReference type="SMART" id="SM00955">
    <property type="entry name" value="RNB"/>
    <property type="match status" value="1"/>
</dbReference>
<name>A0A174J830_9FIRM</name>
<dbReference type="PROSITE" id="PS50126">
    <property type="entry name" value="S1"/>
    <property type="match status" value="1"/>
</dbReference>
<dbReference type="GO" id="GO:0008859">
    <property type="term" value="F:exoribonuclease II activity"/>
    <property type="evidence" value="ECO:0007669"/>
    <property type="project" value="UniProtKB-UniRule"/>
</dbReference>
<dbReference type="InterPro" id="IPR040476">
    <property type="entry name" value="CSD2"/>
</dbReference>
<dbReference type="EC" id="3.1.13.1" evidence="8"/>
<reference evidence="12 13" key="1">
    <citation type="submission" date="2015-09" db="EMBL/GenBank/DDBJ databases">
        <authorList>
            <consortium name="Pathogen Informatics"/>
        </authorList>
    </citation>
    <scope>NUCLEOTIDE SEQUENCE [LARGE SCALE GENOMIC DNA]</scope>
    <source>
        <strain evidence="12 13">2789STDY5834911</strain>
    </source>
</reference>
<evidence type="ECO:0000256" key="3">
    <source>
        <dbReference type="ARBA" id="ARBA00022490"/>
    </source>
</evidence>
<dbReference type="PANTHER" id="PTHR23355">
    <property type="entry name" value="RIBONUCLEASE"/>
    <property type="match status" value="1"/>
</dbReference>
<dbReference type="AlphaFoldDB" id="A0A174J830"/>
<feature type="compositionally biased region" description="Basic residues" evidence="10">
    <location>
        <begin position="94"/>
        <end position="104"/>
    </location>
</feature>
<protein>
    <recommendedName>
        <fullName evidence="8">Ribonuclease R</fullName>
        <shortName evidence="8">RNase R</shortName>
        <ecNumber evidence="8">3.1.13.1</ecNumber>
    </recommendedName>
</protein>
<dbReference type="InterPro" id="IPR001900">
    <property type="entry name" value="RNase_II/R"/>
</dbReference>
<comment type="similarity">
    <text evidence="8">Belongs to the RNR ribonuclease family. RNase R subfamily.</text>
</comment>
<evidence type="ECO:0000313" key="12">
    <source>
        <dbReference type="EMBL" id="CUO94801.1"/>
    </source>
</evidence>
<evidence type="ECO:0000259" key="11">
    <source>
        <dbReference type="PROSITE" id="PS50126"/>
    </source>
</evidence>
<dbReference type="InterPro" id="IPR050180">
    <property type="entry name" value="RNR_Ribonuclease"/>
</dbReference>
<keyword evidence="4 8" id="KW-0540">Nuclease</keyword>
<dbReference type="SMART" id="SM00316">
    <property type="entry name" value="S1"/>
    <property type="match status" value="2"/>
</dbReference>
<comment type="function">
    <text evidence="8">3'-5' exoribonuclease that releases 5'-nucleoside monophosphates and is involved in maturation of structured RNAs.</text>
</comment>
<dbReference type="InterPro" id="IPR012340">
    <property type="entry name" value="NA-bd_OB-fold"/>
</dbReference>
<dbReference type="NCBIfam" id="TIGR00358">
    <property type="entry name" value="3_prime_RNase"/>
    <property type="match status" value="1"/>
</dbReference>
<dbReference type="Pfam" id="PF17876">
    <property type="entry name" value="CSD2"/>
    <property type="match status" value="1"/>
</dbReference>
<keyword evidence="9" id="KW-0175">Coiled coil</keyword>
<feature type="domain" description="S1 motif" evidence="11">
    <location>
        <begin position="670"/>
        <end position="750"/>
    </location>
</feature>
<keyword evidence="7 8" id="KW-0694">RNA-binding</keyword>
<keyword evidence="5 8" id="KW-0378">Hydrolase</keyword>
<keyword evidence="3 8" id="KW-0963">Cytoplasm</keyword>
<dbReference type="PANTHER" id="PTHR23355:SF9">
    <property type="entry name" value="DIS3-LIKE EXONUCLEASE 2"/>
    <property type="match status" value="1"/>
</dbReference>
<dbReference type="Proteomes" id="UP000095712">
    <property type="component" value="Unassembled WGS sequence"/>
</dbReference>
<gene>
    <name evidence="8 12" type="primary">rnr</name>
    <name evidence="12" type="ORF">ERS852523_00018</name>
</gene>
<organism evidence="12 13">
    <name type="scientific">Blautia wexlerae</name>
    <dbReference type="NCBI Taxonomy" id="418240"/>
    <lineage>
        <taxon>Bacteria</taxon>
        <taxon>Bacillati</taxon>
        <taxon>Bacillota</taxon>
        <taxon>Clostridia</taxon>
        <taxon>Lachnospirales</taxon>
        <taxon>Lachnospiraceae</taxon>
        <taxon>Blautia</taxon>
    </lineage>
</organism>
<evidence type="ECO:0000256" key="7">
    <source>
        <dbReference type="ARBA" id="ARBA00022884"/>
    </source>
</evidence>
<dbReference type="HAMAP" id="MF_01895">
    <property type="entry name" value="RNase_R"/>
    <property type="match status" value="1"/>
</dbReference>
<dbReference type="RefSeq" id="WP_055148923.1">
    <property type="nucleotide sequence ID" value="NZ_CZAW01000001.1"/>
</dbReference>